<dbReference type="CDD" id="cd07721">
    <property type="entry name" value="yflN-like_MBL-fold"/>
    <property type="match status" value="1"/>
</dbReference>
<dbReference type="PANTHER" id="PTHR42951">
    <property type="entry name" value="METALLO-BETA-LACTAMASE DOMAIN-CONTAINING"/>
    <property type="match status" value="1"/>
</dbReference>
<keyword evidence="4" id="KW-1185">Reference proteome</keyword>
<sequence>MAQQLALTDDDLAPVERGADKIQVFAPDLAFRTFSIVNVIFFGLPGEGSDWVLIDTGLPTSAGAIRACAENRFGLGTRPRAIIMTHAHFDHAGSVEQLSQEWDVPVYAHPLEEPYLRGQASYPPADPMVGGGAMALLSPLFPRSPVDVSSRLQMLPIDHGVPGMPGWRWLHTPGHSPGHISLFRDSDRTLIAGDAVVTTAQESVYAVMTQKPEIHGPPRYLTPNWIEAEQSVQLLAGLEPELIVTGHGLPVRGAGMRARLHELAENFRAVAVPQGGTYDLNPANPGKSDNDAYR</sequence>
<evidence type="ECO:0000256" key="1">
    <source>
        <dbReference type="SAM" id="MobiDB-lite"/>
    </source>
</evidence>
<dbReference type="Gene3D" id="3.60.15.10">
    <property type="entry name" value="Ribonuclease Z/Hydroxyacylglutathione hydrolase-like"/>
    <property type="match status" value="1"/>
</dbReference>
<name>A0A1Q9B155_9HYPH</name>
<dbReference type="Pfam" id="PF00753">
    <property type="entry name" value="Lactamase_B"/>
    <property type="match status" value="1"/>
</dbReference>
<evidence type="ECO:0000313" key="4">
    <source>
        <dbReference type="Proteomes" id="UP000186364"/>
    </source>
</evidence>
<dbReference type="RefSeq" id="WP_075626378.1">
    <property type="nucleotide sequence ID" value="NZ_FOAM01000005.1"/>
</dbReference>
<protein>
    <submittedName>
        <fullName evidence="3">MBL fold metallo-hydrolase</fullName>
    </submittedName>
</protein>
<dbReference type="AlphaFoldDB" id="A0A1Q9B155"/>
<dbReference type="EMBL" id="MKIP01000031">
    <property type="protein sequence ID" value="OLP61715.1"/>
    <property type="molecule type" value="Genomic_DNA"/>
</dbReference>
<comment type="caution">
    <text evidence="3">The sequence shown here is derived from an EMBL/GenBank/DDBJ whole genome shotgun (WGS) entry which is preliminary data.</text>
</comment>
<dbReference type="InterPro" id="IPR001279">
    <property type="entry name" value="Metallo-B-lactamas"/>
</dbReference>
<evidence type="ECO:0000259" key="2">
    <source>
        <dbReference type="SMART" id="SM00849"/>
    </source>
</evidence>
<dbReference type="PANTHER" id="PTHR42951:SF17">
    <property type="entry name" value="METALLO-BETA-LACTAMASE DOMAIN-CONTAINING PROTEIN"/>
    <property type="match status" value="1"/>
</dbReference>
<accession>A0A1Q9B155</accession>
<feature type="region of interest" description="Disordered" evidence="1">
    <location>
        <begin position="274"/>
        <end position="294"/>
    </location>
</feature>
<reference evidence="3 4" key="1">
    <citation type="submission" date="2016-09" db="EMBL/GenBank/DDBJ databases">
        <title>Rhizobium sp. nov., a novel species isolated from the rice rhizosphere.</title>
        <authorList>
            <person name="Zhao J."/>
            <person name="Zhang X."/>
        </authorList>
    </citation>
    <scope>NUCLEOTIDE SEQUENCE [LARGE SCALE GENOMIC DNA]</scope>
    <source>
        <strain evidence="3 4">1.7048</strain>
    </source>
</reference>
<dbReference type="Proteomes" id="UP000186364">
    <property type="component" value="Unassembled WGS sequence"/>
</dbReference>
<dbReference type="OrthoDB" id="7253658at2"/>
<proteinExistence type="predicted"/>
<gene>
    <name evidence="3" type="ORF">BJF93_08945</name>
</gene>
<keyword evidence="3" id="KW-0378">Hydrolase</keyword>
<dbReference type="GO" id="GO:0016787">
    <property type="term" value="F:hydrolase activity"/>
    <property type="evidence" value="ECO:0007669"/>
    <property type="project" value="UniProtKB-KW"/>
</dbReference>
<dbReference type="InterPro" id="IPR050855">
    <property type="entry name" value="NDM-1-like"/>
</dbReference>
<feature type="domain" description="Metallo-beta-lactamase" evidence="2">
    <location>
        <begin position="36"/>
        <end position="247"/>
    </location>
</feature>
<organism evidence="3 4">
    <name type="scientific">Xaviernesmea oryzae</name>
    <dbReference type="NCBI Taxonomy" id="464029"/>
    <lineage>
        <taxon>Bacteria</taxon>
        <taxon>Pseudomonadati</taxon>
        <taxon>Pseudomonadota</taxon>
        <taxon>Alphaproteobacteria</taxon>
        <taxon>Hyphomicrobiales</taxon>
        <taxon>Rhizobiaceae</taxon>
        <taxon>Rhizobium/Agrobacterium group</taxon>
        <taxon>Xaviernesmea</taxon>
    </lineage>
</organism>
<dbReference type="SMART" id="SM00849">
    <property type="entry name" value="Lactamase_B"/>
    <property type="match status" value="1"/>
</dbReference>
<dbReference type="SUPFAM" id="SSF56281">
    <property type="entry name" value="Metallo-hydrolase/oxidoreductase"/>
    <property type="match status" value="1"/>
</dbReference>
<dbReference type="InterPro" id="IPR036866">
    <property type="entry name" value="RibonucZ/Hydroxyglut_hydro"/>
</dbReference>
<evidence type="ECO:0000313" key="3">
    <source>
        <dbReference type="EMBL" id="OLP61715.1"/>
    </source>
</evidence>